<keyword evidence="2" id="KW-0175">Coiled coil</keyword>
<dbReference type="Pfam" id="PF25973">
    <property type="entry name" value="BSH_CzcB"/>
    <property type="match status" value="1"/>
</dbReference>
<reference evidence="7 8" key="1">
    <citation type="submission" date="2019-02" db="EMBL/GenBank/DDBJ databases">
        <title>Deep-cultivation of Planctomycetes and their phenomic and genomic characterization uncovers novel biology.</title>
        <authorList>
            <person name="Wiegand S."/>
            <person name="Jogler M."/>
            <person name="Boedeker C."/>
            <person name="Pinto D."/>
            <person name="Vollmers J."/>
            <person name="Rivas-Marin E."/>
            <person name="Kohn T."/>
            <person name="Peeters S.H."/>
            <person name="Heuer A."/>
            <person name="Rast P."/>
            <person name="Oberbeckmann S."/>
            <person name="Bunk B."/>
            <person name="Jeske O."/>
            <person name="Meyerdierks A."/>
            <person name="Storesund J.E."/>
            <person name="Kallscheuer N."/>
            <person name="Luecker S."/>
            <person name="Lage O.M."/>
            <person name="Pohl T."/>
            <person name="Merkel B.J."/>
            <person name="Hornburger P."/>
            <person name="Mueller R.-W."/>
            <person name="Bruemmer F."/>
            <person name="Labrenz M."/>
            <person name="Spormann A.M."/>
            <person name="Op den Camp H."/>
            <person name="Overmann J."/>
            <person name="Amann R."/>
            <person name="Jetten M.S.M."/>
            <person name="Mascher T."/>
            <person name="Medema M.H."/>
            <person name="Devos D.P."/>
            <person name="Kaster A.-K."/>
            <person name="Ovreas L."/>
            <person name="Rohde M."/>
            <person name="Galperin M.Y."/>
            <person name="Jogler C."/>
        </authorList>
    </citation>
    <scope>NUCLEOTIDE SEQUENCE [LARGE SCALE GENOMIC DNA]</scope>
    <source>
        <strain evidence="7 8">Pan216</strain>
    </source>
</reference>
<dbReference type="AlphaFoldDB" id="A0A518B7U1"/>
<sequence precursor="true">MNIAGLSRPVGCPLAILLLASVSGCAAQSSPTASTKTEPKPIPVRTVSVTERAIPRTTTQPATVYPYFRAEIRPRVSGYVADLEADIGDVVGAGDVLAIVDVPEMLEQRNIIDARIARNQAREQQATAGVTLAQANVKSAESRLGQAESEVHRAKAHLAAADAEFTRIDDLVKRQSLESRMLDESRKKRDGDRASLKAVTSAIEAARADVGVAKANELSAQADLQAARSETAISESQRKEIDVLIGYATIRAPFDGIVTERTIDPGDLVTVNQDDRKGKPLFVISQVDRVRVHVPVPEAEAAFVNPGDPVTLTFPSFSGEKAIDASVTRLAHALDPSTRTMLVEVEVPNPRRKLIPGLFGQATITLESRASANVLPARAVRFSEQGQAYVYVVGDDETVSIAEVTTGHDDGQTIQIVSGVEKDAQVIDAHLKRFTDGQRVRRLEN</sequence>
<feature type="domain" description="CzcB-like barrel-sandwich hybrid" evidence="5">
    <location>
        <begin position="70"/>
        <end position="273"/>
    </location>
</feature>
<protein>
    <submittedName>
        <fullName evidence="7">Multidrug resistance protein MdtA</fullName>
    </submittedName>
</protein>
<evidence type="ECO:0000259" key="4">
    <source>
        <dbReference type="Pfam" id="PF25954"/>
    </source>
</evidence>
<dbReference type="EMBL" id="CP036279">
    <property type="protein sequence ID" value="QDU63031.1"/>
    <property type="molecule type" value="Genomic_DNA"/>
</dbReference>
<evidence type="ECO:0000256" key="3">
    <source>
        <dbReference type="SAM" id="SignalP"/>
    </source>
</evidence>
<dbReference type="RefSeq" id="WP_145260183.1">
    <property type="nucleotide sequence ID" value="NZ_CP036279.1"/>
</dbReference>
<dbReference type="SUPFAM" id="SSF111369">
    <property type="entry name" value="HlyD-like secretion proteins"/>
    <property type="match status" value="2"/>
</dbReference>
<dbReference type="Pfam" id="PF25954">
    <property type="entry name" value="Beta-barrel_RND_2"/>
    <property type="match status" value="1"/>
</dbReference>
<name>A0A518B7U1_9BACT</name>
<organism evidence="7 8">
    <name type="scientific">Kolteria novifilia</name>
    <dbReference type="NCBI Taxonomy" id="2527975"/>
    <lineage>
        <taxon>Bacteria</taxon>
        <taxon>Pseudomonadati</taxon>
        <taxon>Planctomycetota</taxon>
        <taxon>Planctomycetia</taxon>
        <taxon>Kolteriales</taxon>
        <taxon>Kolteriaceae</taxon>
        <taxon>Kolteria</taxon>
    </lineage>
</organism>
<feature type="domain" description="CusB-like beta-barrel" evidence="4">
    <location>
        <begin position="292"/>
        <end position="365"/>
    </location>
</feature>
<dbReference type="InterPro" id="IPR006143">
    <property type="entry name" value="RND_pump_MFP"/>
</dbReference>
<dbReference type="Gene3D" id="2.40.50.100">
    <property type="match status" value="1"/>
</dbReference>
<evidence type="ECO:0000313" key="7">
    <source>
        <dbReference type="EMBL" id="QDU63031.1"/>
    </source>
</evidence>
<dbReference type="GO" id="GO:1990281">
    <property type="term" value="C:efflux pump complex"/>
    <property type="evidence" value="ECO:0007669"/>
    <property type="project" value="TreeGrafter"/>
</dbReference>
<dbReference type="Pfam" id="PF25989">
    <property type="entry name" value="YknX_C"/>
    <property type="match status" value="1"/>
</dbReference>
<dbReference type="InterPro" id="IPR058792">
    <property type="entry name" value="Beta-barrel_RND_2"/>
</dbReference>
<accession>A0A518B7U1</accession>
<evidence type="ECO:0000313" key="8">
    <source>
        <dbReference type="Proteomes" id="UP000317093"/>
    </source>
</evidence>
<dbReference type="FunFam" id="2.40.30.170:FF:000010">
    <property type="entry name" value="Efflux RND transporter periplasmic adaptor subunit"/>
    <property type="match status" value="1"/>
</dbReference>
<feature type="domain" description="YknX-like C-terminal permuted SH3-like" evidence="6">
    <location>
        <begin position="373"/>
        <end position="441"/>
    </location>
</feature>
<evidence type="ECO:0000256" key="1">
    <source>
        <dbReference type="ARBA" id="ARBA00009477"/>
    </source>
</evidence>
<dbReference type="GO" id="GO:0015562">
    <property type="term" value="F:efflux transmembrane transporter activity"/>
    <property type="evidence" value="ECO:0007669"/>
    <property type="project" value="TreeGrafter"/>
</dbReference>
<dbReference type="NCBIfam" id="TIGR01730">
    <property type="entry name" value="RND_mfp"/>
    <property type="match status" value="1"/>
</dbReference>
<dbReference type="Proteomes" id="UP000317093">
    <property type="component" value="Chromosome"/>
</dbReference>
<dbReference type="OrthoDB" id="9806939at2"/>
<dbReference type="Gene3D" id="2.40.30.170">
    <property type="match status" value="1"/>
</dbReference>
<comment type="similarity">
    <text evidence="1">Belongs to the membrane fusion protein (MFP) (TC 8.A.1) family.</text>
</comment>
<keyword evidence="3" id="KW-0732">Signal</keyword>
<evidence type="ECO:0000256" key="2">
    <source>
        <dbReference type="SAM" id="Coils"/>
    </source>
</evidence>
<gene>
    <name evidence="7" type="primary">mdtA_3</name>
    <name evidence="7" type="ORF">Pan216_39050</name>
</gene>
<proteinExistence type="inferred from homology"/>
<dbReference type="KEGG" id="knv:Pan216_39050"/>
<dbReference type="PANTHER" id="PTHR30469:SF37">
    <property type="entry name" value="RAGD PROTEIN"/>
    <property type="match status" value="1"/>
</dbReference>
<dbReference type="InterPro" id="IPR058637">
    <property type="entry name" value="YknX-like_C"/>
</dbReference>
<feature type="coiled-coil region" evidence="2">
    <location>
        <begin position="130"/>
        <end position="164"/>
    </location>
</feature>
<evidence type="ECO:0000259" key="5">
    <source>
        <dbReference type="Pfam" id="PF25973"/>
    </source>
</evidence>
<dbReference type="Gene3D" id="2.40.420.20">
    <property type="match status" value="1"/>
</dbReference>
<dbReference type="InterPro" id="IPR058647">
    <property type="entry name" value="BSH_CzcB-like"/>
</dbReference>
<feature type="chain" id="PRO_5021940031" evidence="3">
    <location>
        <begin position="27"/>
        <end position="445"/>
    </location>
</feature>
<feature type="signal peptide" evidence="3">
    <location>
        <begin position="1"/>
        <end position="26"/>
    </location>
</feature>
<evidence type="ECO:0000259" key="6">
    <source>
        <dbReference type="Pfam" id="PF25989"/>
    </source>
</evidence>
<keyword evidence="8" id="KW-1185">Reference proteome</keyword>
<dbReference type="PANTHER" id="PTHR30469">
    <property type="entry name" value="MULTIDRUG RESISTANCE PROTEIN MDTA"/>
    <property type="match status" value="1"/>
</dbReference>